<keyword evidence="7" id="KW-1185">Reference proteome</keyword>
<dbReference type="RefSeq" id="XP_028853015.1">
    <property type="nucleotide sequence ID" value="XM_028997182.1"/>
</dbReference>
<dbReference type="AlphaFoldDB" id="A0AAY4DB62"/>
<dbReference type="GeneID" id="114800087"/>
<organism evidence="6 7">
    <name type="scientific">Denticeps clupeoides</name>
    <name type="common">denticle herring</name>
    <dbReference type="NCBI Taxonomy" id="299321"/>
    <lineage>
        <taxon>Eukaryota</taxon>
        <taxon>Metazoa</taxon>
        <taxon>Chordata</taxon>
        <taxon>Craniata</taxon>
        <taxon>Vertebrata</taxon>
        <taxon>Euteleostomi</taxon>
        <taxon>Actinopterygii</taxon>
        <taxon>Neopterygii</taxon>
        <taxon>Teleostei</taxon>
        <taxon>Clupei</taxon>
        <taxon>Clupeiformes</taxon>
        <taxon>Denticipitoidei</taxon>
        <taxon>Denticipitidae</taxon>
        <taxon>Denticeps</taxon>
    </lineage>
</organism>
<feature type="compositionally biased region" description="Low complexity" evidence="5">
    <location>
        <begin position="191"/>
        <end position="210"/>
    </location>
</feature>
<dbReference type="InterPro" id="IPR045329">
    <property type="entry name" value="LZTS"/>
</dbReference>
<dbReference type="RefSeq" id="XP_028853016.1">
    <property type="nucleotide sequence ID" value="XM_028997183.1"/>
</dbReference>
<sequence length="700" mass="78828">MGSVSSLISSHGLNSKHCRTSEHKLKKGPHSKKTGRSLDGVLRYGFSQDPITATNNNSKGGVFRSGKNEDFYYIKVSRKPKSSHHRNTPADDREGGTDDVDTNRGQTPSDLVHQSSELEKSVDKALIRPTAFKPVHPKSNSSMETHHSLNTILGRKFSPPEKSKEVPEHNQDVGLGTLSDSGHNSMSSLPTHSTGGSSLLDSTGTSTGHLVRYSGSSQNMSPSQHLHGTGTNGSTWISGSSGINGINIMSTRASSILDENVSAAINLNRDIAAAASPFQPQLGLFPDPAGPTKSKSTTPTPDVGCIRSPITTDESLIQQLERKLQERESELQELQVCFDDKEADTCQLFEEKQRYCAEEMEVLKQRCSTKIRQASQRAQKTQQLLQLQVIQLQQDKERLQEEVDQLSHDRENAETRLRNYESQKIQLTPTLEEMQWEVCQKTGEISLLKQQLKDSQAEVGHKLSEIVALKASLREANSKMDDVEKKNKEQEEALHTRCTEVEVCQNELQRKKNEANLLREKVGRLETDIKGMKQDLTLAKEEQVKLLSSRATLEEEHLQLQIAKAKMEVFGGNRAKMRDQEVPGECGLLTDEKGRTGDTDSLQTEVERLRSELLDEKQKKDKMVSGFQLERQTWNKEKDKVIRYQKQLQYNYLQMHKKNQDLEKILRELTAEMDSRPELDIEVQSPPIRYNSMVVTDMRF</sequence>
<name>A0AAY4DB62_9TELE</name>
<dbReference type="PANTHER" id="PTHR19354:SF5">
    <property type="entry name" value="ZIPPER PUTATIVE TUMOR SUPPRESSOR 1-RELATED"/>
    <property type="match status" value="1"/>
</dbReference>
<dbReference type="PANTHER" id="PTHR19354">
    <property type="entry name" value="ZIPPER PUTATIVE TUMOR SUPPRESSOR 2 HOMOLOG-LIKE PROTEIN-RELATED"/>
    <property type="match status" value="1"/>
</dbReference>
<feature type="region of interest" description="Disordered" evidence="5">
    <location>
        <begin position="154"/>
        <end position="233"/>
    </location>
</feature>
<feature type="region of interest" description="Disordered" evidence="5">
    <location>
        <begin position="74"/>
        <end position="118"/>
    </location>
</feature>
<feature type="compositionally biased region" description="Basic residues" evidence="5">
    <location>
        <begin position="14"/>
        <end position="35"/>
    </location>
</feature>
<dbReference type="GO" id="GO:0048814">
    <property type="term" value="P:regulation of dendrite morphogenesis"/>
    <property type="evidence" value="ECO:0007669"/>
    <property type="project" value="TreeGrafter"/>
</dbReference>
<dbReference type="GO" id="GO:0043197">
    <property type="term" value="C:dendritic spine"/>
    <property type="evidence" value="ECO:0007669"/>
    <property type="project" value="TreeGrafter"/>
</dbReference>
<evidence type="ECO:0008006" key="8">
    <source>
        <dbReference type="Google" id="ProtNLM"/>
    </source>
</evidence>
<feature type="compositionally biased region" description="Basic residues" evidence="5">
    <location>
        <begin position="76"/>
        <end position="87"/>
    </location>
</feature>
<evidence type="ECO:0000256" key="1">
    <source>
        <dbReference type="ARBA" id="ARBA00004496"/>
    </source>
</evidence>
<dbReference type="Pfam" id="PF06818">
    <property type="entry name" value="Fez1"/>
    <property type="match status" value="1"/>
</dbReference>
<feature type="compositionally biased region" description="Polar residues" evidence="5">
    <location>
        <begin position="103"/>
        <end position="115"/>
    </location>
</feature>
<reference evidence="6" key="3">
    <citation type="submission" date="2025-09" db="UniProtKB">
        <authorList>
            <consortium name="Ensembl"/>
        </authorList>
    </citation>
    <scope>IDENTIFICATION</scope>
</reference>
<dbReference type="Ensembl" id="ENSDCDT00010052453.1">
    <property type="protein sequence ID" value="ENSDCDP00010042419.1"/>
    <property type="gene ID" value="ENSDCDG00010026707.1"/>
</dbReference>
<feature type="compositionally biased region" description="Polar residues" evidence="5">
    <location>
        <begin position="1"/>
        <end position="13"/>
    </location>
</feature>
<feature type="compositionally biased region" description="Basic and acidic residues" evidence="5">
    <location>
        <begin position="158"/>
        <end position="171"/>
    </location>
</feature>
<comment type="subcellular location">
    <subcellularLocation>
        <location evidence="1">Cytoplasm</location>
    </subcellularLocation>
</comment>
<reference evidence="6" key="2">
    <citation type="submission" date="2025-08" db="UniProtKB">
        <authorList>
            <consortium name="Ensembl"/>
        </authorList>
    </citation>
    <scope>IDENTIFICATION</scope>
</reference>
<dbReference type="Proteomes" id="UP000694580">
    <property type="component" value="Chromosome 11"/>
</dbReference>
<dbReference type="GeneTree" id="ENSGT00940000154078"/>
<proteinExistence type="predicted"/>
<feature type="compositionally biased region" description="Polar residues" evidence="5">
    <location>
        <begin position="214"/>
        <end position="226"/>
    </location>
</feature>
<reference evidence="6 7" key="1">
    <citation type="submission" date="2020-06" db="EMBL/GenBank/DDBJ databases">
        <authorList>
            <consortium name="Wellcome Sanger Institute Data Sharing"/>
        </authorList>
    </citation>
    <scope>NUCLEOTIDE SEQUENCE [LARGE SCALE GENOMIC DNA]</scope>
</reference>
<evidence type="ECO:0000313" key="7">
    <source>
        <dbReference type="Proteomes" id="UP000694580"/>
    </source>
</evidence>
<dbReference type="GO" id="GO:0005737">
    <property type="term" value="C:cytoplasm"/>
    <property type="evidence" value="ECO:0007669"/>
    <property type="project" value="UniProtKB-SubCell"/>
</dbReference>
<feature type="compositionally biased region" description="Polar residues" evidence="5">
    <location>
        <begin position="178"/>
        <end position="190"/>
    </location>
</feature>
<feature type="coiled-coil region" evidence="4">
    <location>
        <begin position="310"/>
        <end position="337"/>
    </location>
</feature>
<evidence type="ECO:0000256" key="2">
    <source>
        <dbReference type="ARBA" id="ARBA00022490"/>
    </source>
</evidence>
<evidence type="ECO:0000256" key="3">
    <source>
        <dbReference type="ARBA" id="ARBA00023054"/>
    </source>
</evidence>
<feature type="coiled-coil region" evidence="4">
    <location>
        <begin position="382"/>
        <end position="423"/>
    </location>
</feature>
<evidence type="ECO:0000313" key="6">
    <source>
        <dbReference type="Ensembl" id="ENSDCDP00010042419.1"/>
    </source>
</evidence>
<keyword evidence="2" id="KW-0963">Cytoplasm</keyword>
<keyword evidence="3 4" id="KW-0175">Coiled coil</keyword>
<feature type="region of interest" description="Disordered" evidence="5">
    <location>
        <begin position="1"/>
        <end position="40"/>
    </location>
</feature>
<dbReference type="GO" id="GO:0048167">
    <property type="term" value="P:regulation of synaptic plasticity"/>
    <property type="evidence" value="ECO:0007669"/>
    <property type="project" value="TreeGrafter"/>
</dbReference>
<feature type="coiled-coil region" evidence="4">
    <location>
        <begin position="466"/>
        <end position="542"/>
    </location>
</feature>
<accession>A0AAY4DB62</accession>
<evidence type="ECO:0000256" key="4">
    <source>
        <dbReference type="SAM" id="Coils"/>
    </source>
</evidence>
<protein>
    <recommendedName>
        <fullName evidence="8">Leucine zipper tumor suppressor 1</fullName>
    </recommendedName>
</protein>
<gene>
    <name evidence="6" type="primary">LZTS1</name>
</gene>
<evidence type="ECO:0000256" key="5">
    <source>
        <dbReference type="SAM" id="MobiDB-lite"/>
    </source>
</evidence>